<dbReference type="InterPro" id="IPR017871">
    <property type="entry name" value="ABC_transporter-like_CS"/>
</dbReference>
<dbReference type="Gene3D" id="1.10.8.280">
    <property type="entry name" value="ABC transporter ATPase domain-like"/>
    <property type="match status" value="1"/>
</dbReference>
<evidence type="ECO:0000256" key="12">
    <source>
        <dbReference type="ARBA" id="ARBA00023125"/>
    </source>
</evidence>
<dbReference type="SUPFAM" id="SSF52540">
    <property type="entry name" value="P-loop containing nucleoside triphosphate hydrolases"/>
    <property type="match status" value="2"/>
</dbReference>
<dbReference type="CDD" id="cd03270">
    <property type="entry name" value="ABC_UvrA_I"/>
    <property type="match status" value="1"/>
</dbReference>
<keyword evidence="6 17" id="KW-0227">DNA damage</keyword>
<gene>
    <name evidence="17 19" type="primary">uvrA</name>
    <name evidence="19" type="ORF">ISF26_13060</name>
</gene>
<evidence type="ECO:0000313" key="20">
    <source>
        <dbReference type="Proteomes" id="UP001054846"/>
    </source>
</evidence>
<evidence type="ECO:0000256" key="14">
    <source>
        <dbReference type="ARBA" id="ARBA00038000"/>
    </source>
</evidence>
<keyword evidence="20" id="KW-1185">Reference proteome</keyword>
<keyword evidence="2 17" id="KW-0963">Cytoplasm</keyword>
<feature type="binding site" evidence="17">
    <location>
        <begin position="667"/>
        <end position="674"/>
    </location>
    <ligand>
        <name>ATP</name>
        <dbReference type="ChEBI" id="CHEBI:30616"/>
    </ligand>
</feature>
<keyword evidence="11 17" id="KW-0267">Excision nuclease</keyword>
<keyword evidence="8 17" id="KW-0863">Zinc-finger</keyword>
<evidence type="ECO:0000256" key="5">
    <source>
        <dbReference type="ARBA" id="ARBA00022741"/>
    </source>
</evidence>
<evidence type="ECO:0000256" key="6">
    <source>
        <dbReference type="ARBA" id="ARBA00022763"/>
    </source>
</evidence>
<dbReference type="Gene3D" id="3.40.50.300">
    <property type="entry name" value="P-loop containing nucleotide triphosphate hydrolases"/>
    <property type="match status" value="3"/>
</dbReference>
<keyword evidence="9 17" id="KW-0862">Zinc</keyword>
<dbReference type="GO" id="GO:0016787">
    <property type="term" value="F:hydrolase activity"/>
    <property type="evidence" value="ECO:0007669"/>
    <property type="project" value="UniProtKB-KW"/>
</dbReference>
<evidence type="ECO:0000256" key="1">
    <source>
        <dbReference type="ARBA" id="ARBA00004496"/>
    </source>
</evidence>
<evidence type="ECO:0000256" key="7">
    <source>
        <dbReference type="ARBA" id="ARBA00022769"/>
    </source>
</evidence>
<dbReference type="PANTHER" id="PTHR43152:SF3">
    <property type="entry name" value="UVRABC SYSTEM PROTEIN A"/>
    <property type="match status" value="1"/>
</dbReference>
<evidence type="ECO:0000313" key="19">
    <source>
        <dbReference type="EMBL" id="UFP92760.1"/>
    </source>
</evidence>
<dbReference type="CDD" id="cd03271">
    <property type="entry name" value="ABC_UvrA_II"/>
    <property type="match status" value="1"/>
</dbReference>
<dbReference type="InterPro" id="IPR003439">
    <property type="entry name" value="ABC_transporter-like_ATP-bd"/>
</dbReference>
<keyword evidence="10 17" id="KW-0067">ATP-binding</keyword>
<feature type="domain" description="ABC transporter" evidence="18">
    <location>
        <begin position="626"/>
        <end position="963"/>
    </location>
</feature>
<evidence type="ECO:0000256" key="10">
    <source>
        <dbReference type="ARBA" id="ARBA00022840"/>
    </source>
</evidence>
<keyword evidence="5 17" id="KW-0547">Nucleotide-binding</keyword>
<dbReference type="InterPro" id="IPR003593">
    <property type="entry name" value="AAA+_ATPase"/>
</dbReference>
<dbReference type="InterPro" id="IPR004602">
    <property type="entry name" value="UvrA"/>
</dbReference>
<evidence type="ECO:0000256" key="16">
    <source>
        <dbReference type="ARBA" id="ARBA00042156"/>
    </source>
</evidence>
<keyword evidence="19" id="KW-0378">Hydrolase</keyword>
<keyword evidence="17" id="KW-0742">SOS response</keyword>
<dbReference type="InterPro" id="IPR027417">
    <property type="entry name" value="P-loop_NTPase"/>
</dbReference>
<protein>
    <recommendedName>
        <fullName evidence="15 17">UvrABC system protein A</fullName>
        <shortName evidence="17">UvrA protein</shortName>
    </recommendedName>
    <alternativeName>
        <fullName evidence="16 17">Excinuclease ABC subunit A</fullName>
    </alternativeName>
</protein>
<dbReference type="Gene3D" id="3.30.190.20">
    <property type="match status" value="1"/>
</dbReference>
<dbReference type="Pfam" id="PF17760">
    <property type="entry name" value="UvrA_inter"/>
    <property type="match status" value="1"/>
</dbReference>
<feature type="zinc finger region" description="C4-type" evidence="17">
    <location>
        <begin position="282"/>
        <end position="309"/>
    </location>
</feature>
<evidence type="ECO:0000256" key="9">
    <source>
        <dbReference type="ARBA" id="ARBA00022833"/>
    </source>
</evidence>
<dbReference type="InterPro" id="IPR041552">
    <property type="entry name" value="UvrA_DNA-bd"/>
</dbReference>
<dbReference type="InterPro" id="IPR041102">
    <property type="entry name" value="UvrA_inter"/>
</dbReference>
<keyword evidence="12 17" id="KW-0238">DNA-binding</keyword>
<keyword evidence="4 17" id="KW-0677">Repeat</keyword>
<dbReference type="Gene3D" id="1.20.1580.10">
    <property type="entry name" value="ABC transporter ATPase like domain"/>
    <property type="match status" value="3"/>
</dbReference>
<dbReference type="Proteomes" id="UP001054846">
    <property type="component" value="Chromosome"/>
</dbReference>
<dbReference type="RefSeq" id="WP_230839753.1">
    <property type="nucleotide sequence ID" value="NZ_CP063845.1"/>
</dbReference>
<dbReference type="NCBIfam" id="NF001503">
    <property type="entry name" value="PRK00349.1"/>
    <property type="match status" value="1"/>
</dbReference>
<keyword evidence="7 17" id="KW-0228">DNA excision</keyword>
<dbReference type="PROSITE" id="PS50893">
    <property type="entry name" value="ABC_TRANSPORTER_2"/>
    <property type="match status" value="1"/>
</dbReference>
<feature type="binding site" evidence="17">
    <location>
        <begin position="38"/>
        <end position="45"/>
    </location>
    <ligand>
        <name>ATP</name>
        <dbReference type="ChEBI" id="CHEBI:30616"/>
    </ligand>
</feature>
<reference evidence="19 20" key="1">
    <citation type="journal article" date="2021" name="Genome Biol. Evol.">
        <title>Complete Genome Sequencing of a Novel Gloeobacter Species from a Waterfall Cave in Mexico.</title>
        <authorList>
            <person name="Saw J.H."/>
            <person name="Cardona T."/>
            <person name="Montejano G."/>
        </authorList>
    </citation>
    <scope>NUCLEOTIDE SEQUENCE [LARGE SCALE GENOMIC DNA]</scope>
    <source>
        <strain evidence="19">MG652769</strain>
    </source>
</reference>
<evidence type="ECO:0000256" key="4">
    <source>
        <dbReference type="ARBA" id="ARBA00022737"/>
    </source>
</evidence>
<dbReference type="NCBIfam" id="TIGR00630">
    <property type="entry name" value="uvra"/>
    <property type="match status" value="1"/>
</dbReference>
<proteinExistence type="inferred from homology"/>
<evidence type="ECO:0000259" key="18">
    <source>
        <dbReference type="PROSITE" id="PS50893"/>
    </source>
</evidence>
<accession>A0ABY3PGI3</accession>
<dbReference type="SMART" id="SM00382">
    <property type="entry name" value="AAA"/>
    <property type="match status" value="1"/>
</dbReference>
<comment type="similarity">
    <text evidence="14 17">Belongs to the ABC transporter superfamily. UvrA family.</text>
</comment>
<comment type="subunit">
    <text evidence="17">Forms a heterotetramer with UvrB during the search for lesions.</text>
</comment>
<evidence type="ECO:0000256" key="13">
    <source>
        <dbReference type="ARBA" id="ARBA00023204"/>
    </source>
</evidence>
<dbReference type="Pfam" id="PF17755">
    <property type="entry name" value="UvrA_DNA-bind"/>
    <property type="match status" value="1"/>
</dbReference>
<dbReference type="EMBL" id="CP063845">
    <property type="protein sequence ID" value="UFP92760.1"/>
    <property type="molecule type" value="Genomic_DNA"/>
</dbReference>
<keyword evidence="13 17" id="KW-0234">DNA repair</keyword>
<evidence type="ECO:0000256" key="15">
    <source>
        <dbReference type="ARBA" id="ARBA00039316"/>
    </source>
</evidence>
<feature type="zinc finger region" description="C4-type" evidence="17">
    <location>
        <begin position="766"/>
        <end position="792"/>
    </location>
</feature>
<evidence type="ECO:0000256" key="3">
    <source>
        <dbReference type="ARBA" id="ARBA00022723"/>
    </source>
</evidence>
<dbReference type="PANTHER" id="PTHR43152">
    <property type="entry name" value="UVRABC SYSTEM PROTEIN A"/>
    <property type="match status" value="1"/>
</dbReference>
<evidence type="ECO:0000256" key="8">
    <source>
        <dbReference type="ARBA" id="ARBA00022771"/>
    </source>
</evidence>
<keyword evidence="3 17" id="KW-0479">Metal-binding</keyword>
<sequence>MMNGNGGKDCIHIQGARQHNLKNISLKIPRNQLVVITGVSGSGKSSLAFDTIFAEGQRRYVESLSAYARQFLGQLDKPDVDHIDGLSPAISIDQKSTSHNPRSTVGTVTEIYDYLRLLFGRAGKPFCPVCGLPIEPQTIEQIVDRVLELPEGTRFQLLAPVVRGKKGTHAKLLSALASEGFVRVRVDGRVHELSEKIDLEKNQSHTVEIVVDRLVRREGIAERLADSLATALERAEGTVVVELLPRDDEERARLVEISRRHGLHDSESEVGIEMVFSANYACPVHGSVMEELSPRMFSFNSPYGACPSCHGLGAIQEFSPDLVVPDPAKPVSEAVLPWAESSNPYYGELLKSLGKQLGFSPASAWHLLTSTQRQTILYGLEERVFVDAESFYNNTRGYFTKFEGVIPGLKRRLAEAASERVKLKLEQYIVSQPCAECKGTRLKPQVTAVKIAGYSILEFTSVPIDTCLGMLDTLTLSERQARIAHEVLREIRARLQFLVDVGLEYLTLDRSANTLSGGEAQRIRLATQIGSGLTGVLYVLDEPSIGLHQRDNERLLRTLFRLRSLDNTLLVVEHDEDTMRAADHLIDIGPGAGVHGGRVVAQGTVEDIVLCPESITGAYLSGRRRIETPAVRRCGNGLRLSIRGASRNNLRSVAVEIPLGKFVCVTGVSGSGKSTLINEILYPYLKHHFGRTSPRPHGVEAVEGVAHLDKVIVIDQSPIGRTPRSNPATYTGAFDAIREIFSMTIEAKARGYEPGRFSFNVKGGRCEACKGEGVNVIAMNFLPDVYVQCDVCKGKRYNRETLQVKYKNKTIADVLEMTVEEACQFFENIPKAINKLETLRQVGLDYIRLGQPAPTLSGGEAQRIKLATELSRRSTGKTLYLLDEPSTGLSFYDVHKLLDVLVKLVDTGNTVVVIEHNLDILRVCDWIIDLGPEGGRKGGQIVATGTPEQVAAVEASYTGQFLRRVLEPAPRMLVGSEAAQQ</sequence>
<evidence type="ECO:0000256" key="17">
    <source>
        <dbReference type="HAMAP-Rule" id="MF_00205"/>
    </source>
</evidence>
<name>A0ABY3PGI3_9CYAN</name>
<dbReference type="PROSITE" id="PS00211">
    <property type="entry name" value="ABC_TRANSPORTER_1"/>
    <property type="match status" value="2"/>
</dbReference>
<evidence type="ECO:0000256" key="11">
    <source>
        <dbReference type="ARBA" id="ARBA00022881"/>
    </source>
</evidence>
<comment type="function">
    <text evidence="17">The UvrABC repair system catalyzes the recognition and processing of DNA lesions. UvrA is an ATPase and a DNA-binding protein. A damage recognition complex composed of 2 UvrA and 2 UvrB subunits scans DNA for abnormalities. When the presence of a lesion has been verified by UvrB, the UvrA molecules dissociate.</text>
</comment>
<organism evidence="19 20">
    <name type="scientific">Gloeobacter morelensis MG652769</name>
    <dbReference type="NCBI Taxonomy" id="2781736"/>
    <lineage>
        <taxon>Bacteria</taxon>
        <taxon>Bacillati</taxon>
        <taxon>Cyanobacteriota</taxon>
        <taxon>Cyanophyceae</taxon>
        <taxon>Gloeobacterales</taxon>
        <taxon>Gloeobacteraceae</taxon>
        <taxon>Gloeobacter</taxon>
        <taxon>Gloeobacter morelensis</taxon>
    </lineage>
</organism>
<dbReference type="HAMAP" id="MF_00205">
    <property type="entry name" value="UvrA"/>
    <property type="match status" value="1"/>
</dbReference>
<comment type="subcellular location">
    <subcellularLocation>
        <location evidence="1 17">Cytoplasm</location>
    </subcellularLocation>
</comment>
<evidence type="ECO:0000256" key="2">
    <source>
        <dbReference type="ARBA" id="ARBA00022490"/>
    </source>
</evidence>